<dbReference type="AlphaFoldDB" id="A0A9X7JNJ1"/>
<dbReference type="EMBL" id="PXWG01000056">
    <property type="protein sequence ID" value="PSJ26942.1"/>
    <property type="molecule type" value="Genomic_DNA"/>
</dbReference>
<evidence type="ECO:0008006" key="3">
    <source>
        <dbReference type="Google" id="ProtNLM"/>
    </source>
</evidence>
<proteinExistence type="predicted"/>
<dbReference type="OrthoDB" id="4245570at2"/>
<keyword evidence="2" id="KW-1185">Reference proteome</keyword>
<comment type="caution">
    <text evidence="1">The sequence shown here is derived from an EMBL/GenBank/DDBJ whole genome shotgun (WGS) entry which is preliminary data.</text>
</comment>
<accession>A0A9X7JNJ1</accession>
<protein>
    <recommendedName>
        <fullName evidence="3">Immunity protein 35 domain-containing protein</fullName>
    </recommendedName>
</protein>
<sequence length="90" mass="9797">MLSFEQAAELAEEFLAEEAKKPGIPLVLDEEYQTQAGGNFYFGCQSAAYLKSHQISDMIIGTGYVCVDGETGEVRLLGALESAQLNLFDD</sequence>
<evidence type="ECO:0000313" key="2">
    <source>
        <dbReference type="Proteomes" id="UP000242427"/>
    </source>
</evidence>
<evidence type="ECO:0000313" key="1">
    <source>
        <dbReference type="EMBL" id="PSJ26942.1"/>
    </source>
</evidence>
<dbReference type="Proteomes" id="UP000242427">
    <property type="component" value="Unassembled WGS sequence"/>
</dbReference>
<organism evidence="1 2">
    <name type="scientific">Streptosporangium nondiastaticum</name>
    <dbReference type="NCBI Taxonomy" id="35764"/>
    <lineage>
        <taxon>Bacteria</taxon>
        <taxon>Bacillati</taxon>
        <taxon>Actinomycetota</taxon>
        <taxon>Actinomycetes</taxon>
        <taxon>Streptosporangiales</taxon>
        <taxon>Streptosporangiaceae</taxon>
        <taxon>Streptosporangium</taxon>
    </lineage>
</organism>
<dbReference type="RefSeq" id="WP_106678428.1">
    <property type="nucleotide sequence ID" value="NZ_PXWG01000056.1"/>
</dbReference>
<name>A0A9X7JNJ1_9ACTN</name>
<reference evidence="1 2" key="1">
    <citation type="submission" date="2018-03" db="EMBL/GenBank/DDBJ databases">
        <title>Chitinolytic properties of Streptosporangium nondiastaticum TBG75A20.</title>
        <authorList>
            <person name="Gayathri V."/>
            <person name="Shiburaj S."/>
        </authorList>
    </citation>
    <scope>NUCLEOTIDE SEQUENCE [LARGE SCALE GENOMIC DNA]</scope>
    <source>
        <strain evidence="1 2">TBG75A20</strain>
    </source>
</reference>
<gene>
    <name evidence="1" type="ORF">B7P34_20340</name>
</gene>